<proteinExistence type="predicted"/>
<feature type="domain" description="Gfo/Idh/MocA-like oxidoreductase bacterial type C-terminal" evidence="2">
    <location>
        <begin position="209"/>
        <end position="269"/>
    </location>
</feature>
<protein>
    <recommendedName>
        <fullName evidence="4">Gfo/Idh/MocA-like oxidoreductase N-terminal domain-containing protein</fullName>
    </recommendedName>
</protein>
<dbReference type="PANTHER" id="PTHR43818">
    <property type="entry name" value="BCDNA.GH03377"/>
    <property type="match status" value="1"/>
</dbReference>
<gene>
    <name evidence="3" type="ORF">METZ01_LOCUS24326</name>
</gene>
<dbReference type="PROSITE" id="PS51318">
    <property type="entry name" value="TAT"/>
    <property type="match status" value="1"/>
</dbReference>
<dbReference type="InterPro" id="IPR006311">
    <property type="entry name" value="TAT_signal"/>
</dbReference>
<dbReference type="InterPro" id="IPR000683">
    <property type="entry name" value="Gfo/Idh/MocA-like_OxRdtase_N"/>
</dbReference>
<dbReference type="InterPro" id="IPR019546">
    <property type="entry name" value="TAT_signal_bac_arc"/>
</dbReference>
<dbReference type="PANTHER" id="PTHR43818:SF5">
    <property type="entry name" value="OXIDOREDUCTASE FAMILY PROTEIN"/>
    <property type="match status" value="1"/>
</dbReference>
<organism evidence="3">
    <name type="scientific">marine metagenome</name>
    <dbReference type="NCBI Taxonomy" id="408172"/>
    <lineage>
        <taxon>unclassified sequences</taxon>
        <taxon>metagenomes</taxon>
        <taxon>ecological metagenomes</taxon>
    </lineage>
</organism>
<dbReference type="SUPFAM" id="SSF55347">
    <property type="entry name" value="Glyceraldehyde-3-phosphate dehydrogenase-like, C-terminal domain"/>
    <property type="match status" value="1"/>
</dbReference>
<dbReference type="EMBL" id="UINC01001123">
    <property type="protein sequence ID" value="SUZ71472.1"/>
    <property type="molecule type" value="Genomic_DNA"/>
</dbReference>
<accession>A0A381PWL8</accession>
<feature type="domain" description="Gfo/Idh/MocA-like oxidoreductase N-terminal" evidence="1">
    <location>
        <begin position="46"/>
        <end position="165"/>
    </location>
</feature>
<dbReference type="GO" id="GO:0000166">
    <property type="term" value="F:nucleotide binding"/>
    <property type="evidence" value="ECO:0007669"/>
    <property type="project" value="InterPro"/>
</dbReference>
<dbReference type="InterPro" id="IPR036291">
    <property type="entry name" value="NAD(P)-bd_dom_sf"/>
</dbReference>
<evidence type="ECO:0008006" key="4">
    <source>
        <dbReference type="Google" id="ProtNLM"/>
    </source>
</evidence>
<dbReference type="SUPFAM" id="SSF51735">
    <property type="entry name" value="NAD(P)-binding Rossmann-fold domains"/>
    <property type="match status" value="1"/>
</dbReference>
<dbReference type="Gene3D" id="3.30.360.10">
    <property type="entry name" value="Dihydrodipicolinate Reductase, domain 2"/>
    <property type="match status" value="1"/>
</dbReference>
<dbReference type="NCBIfam" id="TIGR01409">
    <property type="entry name" value="TAT_signal_seq"/>
    <property type="match status" value="1"/>
</dbReference>
<evidence type="ECO:0000259" key="2">
    <source>
        <dbReference type="Pfam" id="PF19051"/>
    </source>
</evidence>
<evidence type="ECO:0000313" key="3">
    <source>
        <dbReference type="EMBL" id="SUZ71472.1"/>
    </source>
</evidence>
<dbReference type="InterPro" id="IPR043906">
    <property type="entry name" value="Gfo/Idh/MocA_OxRdtase_bact_C"/>
</dbReference>
<sequence>MKTSKTSRRDFLKLTTATGVLAGTSTTLLSRPRVASQQSISANDRIQIALIGAGGQGQYDTQEALKVPGVELVAAADVYDGRLIHVKERFGSHVSTTRDYREILADKTIDAVIIGTPDHWHKHIAIEAMESGKDVYVEKPMVQKAAEGTELVAAQNRTKQILQVGSQRVSNVLYEYAKQLYESGRLGNLNMVEAWWDRNSAVGAWQYTVPADASPETVDWDRFLGHAPKRSFDATRMFRWRNYQDYGTGVAGDLFVHLFSGLHFIVGSEGPTRIFATGGLRYWKDGRDVPDVMLGLYDYPATDAHPEFTLALRVNFADGAAAGSGFRFVGDEAVMSVGSRVGLTRRARPTSPGYTINTFSNETQKAFLDDYRSKFPSARQELTPTEEEYFSAPNGYSDTLDHFQNFFDAIRSRQPVVEDASFGLRAAGPAVLSNVSYFEKKPVRWNPQDMQVTME</sequence>
<name>A0A381PWL8_9ZZZZ</name>
<dbReference type="Pfam" id="PF19051">
    <property type="entry name" value="GFO_IDH_MocA_C2"/>
    <property type="match status" value="1"/>
</dbReference>
<reference evidence="3" key="1">
    <citation type="submission" date="2018-05" db="EMBL/GenBank/DDBJ databases">
        <authorList>
            <person name="Lanie J.A."/>
            <person name="Ng W.-L."/>
            <person name="Kazmierczak K.M."/>
            <person name="Andrzejewski T.M."/>
            <person name="Davidsen T.M."/>
            <person name="Wayne K.J."/>
            <person name="Tettelin H."/>
            <person name="Glass J.I."/>
            <person name="Rusch D."/>
            <person name="Podicherti R."/>
            <person name="Tsui H.-C.T."/>
            <person name="Winkler M.E."/>
        </authorList>
    </citation>
    <scope>NUCLEOTIDE SEQUENCE</scope>
</reference>
<dbReference type="AlphaFoldDB" id="A0A381PWL8"/>
<dbReference type="Pfam" id="PF01408">
    <property type="entry name" value="GFO_IDH_MocA"/>
    <property type="match status" value="1"/>
</dbReference>
<dbReference type="Gene3D" id="3.40.50.720">
    <property type="entry name" value="NAD(P)-binding Rossmann-like Domain"/>
    <property type="match status" value="1"/>
</dbReference>
<evidence type="ECO:0000259" key="1">
    <source>
        <dbReference type="Pfam" id="PF01408"/>
    </source>
</evidence>
<dbReference type="InterPro" id="IPR050463">
    <property type="entry name" value="Gfo/Idh/MocA_oxidrdct_glycsds"/>
</dbReference>